<feature type="region of interest" description="Disordered" evidence="1">
    <location>
        <begin position="1"/>
        <end position="22"/>
    </location>
</feature>
<feature type="compositionally biased region" description="Polar residues" evidence="1">
    <location>
        <begin position="13"/>
        <end position="22"/>
    </location>
</feature>
<dbReference type="RefSeq" id="WP_096672368.1">
    <property type="nucleotide sequence ID" value="NZ_OANS01000001.1"/>
</dbReference>
<organism evidence="3 4">
    <name type="scientific">Polynucleobacter meluiroseus</name>
    <dbReference type="NCBI Taxonomy" id="1938814"/>
    <lineage>
        <taxon>Bacteria</taxon>
        <taxon>Pseudomonadati</taxon>
        <taxon>Pseudomonadota</taxon>
        <taxon>Betaproteobacteria</taxon>
        <taxon>Burkholderiales</taxon>
        <taxon>Burkholderiaceae</taxon>
        <taxon>Polynucleobacter</taxon>
    </lineage>
</organism>
<dbReference type="CDD" id="cd16035">
    <property type="entry name" value="sulfatase_like"/>
    <property type="match status" value="1"/>
</dbReference>
<proteinExistence type="predicted"/>
<gene>
    <name evidence="3" type="ORF">SAMN06295945_0647</name>
</gene>
<dbReference type="InterPro" id="IPR017850">
    <property type="entry name" value="Alkaline_phosphatase_core_sf"/>
</dbReference>
<keyword evidence="4" id="KW-1185">Reference proteome</keyword>
<dbReference type="OrthoDB" id="9766107at2"/>
<dbReference type="Gene3D" id="3.40.720.10">
    <property type="entry name" value="Alkaline Phosphatase, subunit A"/>
    <property type="match status" value="1"/>
</dbReference>
<name>A0A240E0C3_9BURK</name>
<dbReference type="GO" id="GO:0004065">
    <property type="term" value="F:arylsulfatase activity"/>
    <property type="evidence" value="ECO:0007669"/>
    <property type="project" value="TreeGrafter"/>
</dbReference>
<protein>
    <submittedName>
        <fullName evidence="3">Arylsulfatase A</fullName>
    </submittedName>
</protein>
<evidence type="ECO:0000259" key="2">
    <source>
        <dbReference type="Pfam" id="PF00884"/>
    </source>
</evidence>
<dbReference type="AlphaFoldDB" id="A0A240E0C3"/>
<feature type="domain" description="Sulfatase N-terminal" evidence="2">
    <location>
        <begin position="79"/>
        <end position="422"/>
    </location>
</feature>
<dbReference type="SUPFAM" id="SSF53649">
    <property type="entry name" value="Alkaline phosphatase-like"/>
    <property type="match status" value="1"/>
</dbReference>
<accession>A0A240E0C3</accession>
<dbReference type="EMBL" id="OANS01000001">
    <property type="protein sequence ID" value="SNX28320.1"/>
    <property type="molecule type" value="Genomic_DNA"/>
</dbReference>
<dbReference type="Pfam" id="PF00884">
    <property type="entry name" value="Sulfatase"/>
    <property type="match status" value="1"/>
</dbReference>
<dbReference type="PANTHER" id="PTHR46615:SF1">
    <property type="entry name" value="ARYLSULFATASE K"/>
    <property type="match status" value="1"/>
</dbReference>
<evidence type="ECO:0000313" key="4">
    <source>
        <dbReference type="Proteomes" id="UP000218069"/>
    </source>
</evidence>
<dbReference type="Proteomes" id="UP000218069">
    <property type="component" value="Unassembled WGS sequence"/>
</dbReference>
<dbReference type="GO" id="GO:0015024">
    <property type="term" value="F:glucuronate-2-sulfatase activity"/>
    <property type="evidence" value="ECO:0007669"/>
    <property type="project" value="TreeGrafter"/>
</dbReference>
<evidence type="ECO:0000256" key="1">
    <source>
        <dbReference type="SAM" id="MobiDB-lite"/>
    </source>
</evidence>
<dbReference type="InterPro" id="IPR006311">
    <property type="entry name" value="TAT_signal"/>
</dbReference>
<dbReference type="PROSITE" id="PS51318">
    <property type="entry name" value="TAT"/>
    <property type="match status" value="1"/>
</dbReference>
<sequence>METINPEVLDSGSEPQNPSRRNLLTSGAAALGAGLLPAGMQNAEAQSYPDKPTPIAPNTPPAGYNILFVLVDQEHFFPKWPMPVPAREAIKKKAITFTNHQAASMQCSSARSVIYTGLHIQHSGIFDNLNFLWQPDLSHKVKTIGHRLQELGYHSAYQGKWHLSANMDVVKKAYDAPMDTYRKIIKSYGFDDFLGVGDIVDQQQGGYTFDKLTLSSAVGWLRNEGQELRAKKQPWYLAVNIVNPHDVTYVNSDLPGKPVQGAKHAMTILPPPTTELYQATWDNYPLPESRHQALDAPGRPKAHKLYQEIWDLLMGPWPNEDRRWRLLLDYYFNCMRDSDENVAAVMQGLKDSGMEDNTIVIFTADHGELGGTHQMRGKGTTTYKEQNHVPLMIIHPAYPGGKECQAVTSQIDLATTILAMTGKDPKSIAKASEGLKGKDLTPLFKEPEKAKVDSARPASLFNFNMLMFTSWFWAEKTYSWLMSGKYDSKESAKILNAHQPNFANRVGIRSVFDGRYRFSRYFSPLQFNTPTTMEEMLAKNDLELFDLQNDPNEMNNLAMDPKKNGDLIMAMNKVMNERIAQEVGIDDGSFLPIRNGRWHVAKPDQR</sequence>
<evidence type="ECO:0000313" key="3">
    <source>
        <dbReference type="EMBL" id="SNX28320.1"/>
    </source>
</evidence>
<dbReference type="InterPro" id="IPR051849">
    <property type="entry name" value="GAG-degrading_sulfatase"/>
</dbReference>
<reference evidence="4" key="1">
    <citation type="submission" date="2017-08" db="EMBL/GenBank/DDBJ databases">
        <authorList>
            <person name="Varghese N."/>
            <person name="Submissions S."/>
        </authorList>
    </citation>
    <scope>NUCLEOTIDE SEQUENCE [LARGE SCALE GENOMIC DNA]</scope>
    <source>
        <strain evidence="4">AP-Melu-1000-B4</strain>
    </source>
</reference>
<dbReference type="PANTHER" id="PTHR46615">
    <property type="entry name" value="ARYLSULFATASE K"/>
    <property type="match status" value="1"/>
</dbReference>
<dbReference type="InterPro" id="IPR000917">
    <property type="entry name" value="Sulfatase_N"/>
</dbReference>